<evidence type="ECO:0000313" key="2">
    <source>
        <dbReference type="EMBL" id="MCJ0764139.1"/>
    </source>
</evidence>
<dbReference type="SUPFAM" id="SSF48452">
    <property type="entry name" value="TPR-like"/>
    <property type="match status" value="1"/>
</dbReference>
<keyword evidence="3" id="KW-1185">Reference proteome</keyword>
<keyword evidence="1" id="KW-0732">Signal</keyword>
<reference evidence="2" key="1">
    <citation type="submission" date="2022-03" db="EMBL/GenBank/DDBJ databases">
        <authorList>
            <person name="Woo C.Y."/>
        </authorList>
    </citation>
    <scope>NUCLEOTIDE SEQUENCE</scope>
    <source>
        <strain evidence="2">CYS-02</strain>
    </source>
</reference>
<feature type="signal peptide" evidence="1">
    <location>
        <begin position="1"/>
        <end position="18"/>
    </location>
</feature>
<sequence>MIKTLIACLALLAGAAFAADTPSGPTASERMATARKAIDAKDWNKALFELSQAAREEPRNADVHNLLGYTYRKKATPDLPKAFEEYNTALKLNPKHKGAHEYIGEAYLMDKKPAEAEKHLAALEQICGNKTCEEYEDLAKAIADYKDKNK</sequence>
<comment type="caution">
    <text evidence="2">The sequence shown here is derived from an EMBL/GenBank/DDBJ whole genome shotgun (WGS) entry which is preliminary data.</text>
</comment>
<gene>
    <name evidence="2" type="ORF">MMF98_13060</name>
</gene>
<dbReference type="EMBL" id="JALGBI010000001">
    <property type="protein sequence ID" value="MCJ0764139.1"/>
    <property type="molecule type" value="Genomic_DNA"/>
</dbReference>
<organism evidence="2 3">
    <name type="scientific">Variovorax terrae</name>
    <dbReference type="NCBI Taxonomy" id="2923278"/>
    <lineage>
        <taxon>Bacteria</taxon>
        <taxon>Pseudomonadati</taxon>
        <taxon>Pseudomonadota</taxon>
        <taxon>Betaproteobacteria</taxon>
        <taxon>Burkholderiales</taxon>
        <taxon>Comamonadaceae</taxon>
        <taxon>Variovorax</taxon>
    </lineage>
</organism>
<dbReference type="InterPro" id="IPR011990">
    <property type="entry name" value="TPR-like_helical_dom_sf"/>
</dbReference>
<dbReference type="Proteomes" id="UP001139447">
    <property type="component" value="Unassembled WGS sequence"/>
</dbReference>
<protein>
    <submittedName>
        <fullName evidence="2">Tetratricopeptide repeat protein</fullName>
    </submittedName>
</protein>
<accession>A0A9X1VVU4</accession>
<evidence type="ECO:0000313" key="3">
    <source>
        <dbReference type="Proteomes" id="UP001139447"/>
    </source>
</evidence>
<proteinExistence type="predicted"/>
<dbReference type="RefSeq" id="WP_243306706.1">
    <property type="nucleotide sequence ID" value="NZ_JALGBI010000001.1"/>
</dbReference>
<feature type="chain" id="PRO_5040858812" evidence="1">
    <location>
        <begin position="19"/>
        <end position="150"/>
    </location>
</feature>
<dbReference type="AlphaFoldDB" id="A0A9X1VVU4"/>
<name>A0A9X1VVU4_9BURK</name>
<dbReference type="Gene3D" id="1.25.40.10">
    <property type="entry name" value="Tetratricopeptide repeat domain"/>
    <property type="match status" value="1"/>
</dbReference>
<evidence type="ECO:0000256" key="1">
    <source>
        <dbReference type="SAM" id="SignalP"/>
    </source>
</evidence>